<comment type="similarity">
    <text evidence="2 10">Belongs to the class-II aminoacyl-tRNA synthetase family.</text>
</comment>
<dbReference type="PANTHER" id="PTHR30075:SF2">
    <property type="entry name" value="GLYCINE--TRNA LIGASE, CHLOROPLASTIC_MITOCHONDRIAL 2"/>
    <property type="match status" value="1"/>
</dbReference>
<evidence type="ECO:0000256" key="2">
    <source>
        <dbReference type="ARBA" id="ARBA00008226"/>
    </source>
</evidence>
<evidence type="ECO:0000256" key="3">
    <source>
        <dbReference type="ARBA" id="ARBA00022490"/>
    </source>
</evidence>
<dbReference type="SUPFAM" id="SSF109604">
    <property type="entry name" value="HD-domain/PDEase-like"/>
    <property type="match status" value="1"/>
</dbReference>
<dbReference type="GO" id="GO:0006420">
    <property type="term" value="P:arginyl-tRNA aminoacylation"/>
    <property type="evidence" value="ECO:0007669"/>
    <property type="project" value="InterPro"/>
</dbReference>
<evidence type="ECO:0000256" key="4">
    <source>
        <dbReference type="ARBA" id="ARBA00022598"/>
    </source>
</evidence>
<evidence type="ECO:0000256" key="9">
    <source>
        <dbReference type="ARBA" id="ARBA00047937"/>
    </source>
</evidence>
<evidence type="ECO:0000256" key="10">
    <source>
        <dbReference type="HAMAP-Rule" id="MF_00255"/>
    </source>
</evidence>
<dbReference type="HAMAP" id="MF_00255">
    <property type="entry name" value="Gly_tRNA_synth_beta"/>
    <property type="match status" value="1"/>
</dbReference>
<dbReference type="PANTHER" id="PTHR30075">
    <property type="entry name" value="GLYCYL-TRNA SYNTHETASE"/>
    <property type="match status" value="1"/>
</dbReference>
<dbReference type="GO" id="GO:0005829">
    <property type="term" value="C:cytosol"/>
    <property type="evidence" value="ECO:0007669"/>
    <property type="project" value="TreeGrafter"/>
</dbReference>
<keyword evidence="6 10" id="KW-0067">ATP-binding</keyword>
<evidence type="ECO:0000259" key="11">
    <source>
        <dbReference type="Pfam" id="PF05746"/>
    </source>
</evidence>
<keyword evidence="5 10" id="KW-0547">Nucleotide-binding</keyword>
<keyword evidence="3 10" id="KW-0963">Cytoplasm</keyword>
<protein>
    <recommendedName>
        <fullName evidence="10">Glycine--tRNA ligase beta subunit</fullName>
        <ecNumber evidence="10">6.1.1.14</ecNumber>
    </recommendedName>
    <alternativeName>
        <fullName evidence="10">Glycyl-tRNA synthetase beta subunit</fullName>
        <shortName evidence="10">GlyRS</shortName>
    </alternativeName>
</protein>
<evidence type="ECO:0000256" key="8">
    <source>
        <dbReference type="ARBA" id="ARBA00023146"/>
    </source>
</evidence>
<evidence type="ECO:0000313" key="12">
    <source>
        <dbReference type="EMBL" id="SQJ00097.1"/>
    </source>
</evidence>
<evidence type="ECO:0000313" key="13">
    <source>
        <dbReference type="Proteomes" id="UP000249008"/>
    </source>
</evidence>
<dbReference type="PROSITE" id="PS50861">
    <property type="entry name" value="AA_TRNA_LIGASE_II_GLYAB"/>
    <property type="match status" value="1"/>
</dbReference>
<sequence>MRLLFEIGMEELPARFLNQALKDLKNNLEAKLKDGRISFKDIKTYGTPRRLVLDVHELGEQQEDLNIVNMGPAKNVAYGSNGEISRAGLGFAKSQGIEAEDLEIVSTPKGEYIAARKFMKGKETKELLPEILKSLVLELNFQKSMTWSDKKLRFARPVQWFLALCDNEVVKFEIEGMESGNKSRGHRFFGKEFEVNTIDEYFEKIRENNVIIDIEERKALIKKLINENCTNSGEQVLVEDELLDEVTNLIEYPCPIVGSFNSDFLEVPQEVLIISMEVHQRYFPILDSNGKLLPKFVVVRNGVETSEQVRKGNEKVLSARLADARFFYQEDLKSPLADNIEKLKTVVFQKDLGTIYSKIERATEIAKYLIDTLGYNDRKDSILRTVLLAKADLVSNMIGEKEFTKLQGFMGADYALKSGEGEKVSLGIKEHYYPRFQGDNLPTELEGIVAGISDRLDTLVGCFGVGVIPSGSKDPFALRRAALGIVNVILNSGLDISLKALTEKALDALQGCGVLKRDRETVLAEVLEFFKQREMNIFTEMKYSKDIVTAVLNTNSDNAVEALEKIKTLEAFAKEEAFETLLPVLKRVGNISKDHEKGIINQDLFKEPVETELYNFSLELNSKVIDALNNKDYNRYLQAIVSGKDIINRYFNEVMVMDKDEDVKNNRLSQLKFLADLFIKMADLNQIEER</sequence>
<accession>A0AAX2J730</accession>
<keyword evidence="7 10" id="KW-0648">Protein biosynthesis</keyword>
<dbReference type="EC" id="6.1.1.14" evidence="10"/>
<proteinExistence type="inferred from homology"/>
<dbReference type="GO" id="GO:0004820">
    <property type="term" value="F:glycine-tRNA ligase activity"/>
    <property type="evidence" value="ECO:0007669"/>
    <property type="project" value="UniProtKB-UniRule"/>
</dbReference>
<dbReference type="PRINTS" id="PR01045">
    <property type="entry name" value="TRNASYNTHGB"/>
</dbReference>
<dbReference type="NCBIfam" id="TIGR00211">
    <property type="entry name" value="glyS"/>
    <property type="match status" value="1"/>
</dbReference>
<dbReference type="InterPro" id="IPR015944">
    <property type="entry name" value="Gly-tRNA-synth_bsu"/>
</dbReference>
<comment type="catalytic activity">
    <reaction evidence="9 10">
        <text>tRNA(Gly) + glycine + ATP = glycyl-tRNA(Gly) + AMP + diphosphate</text>
        <dbReference type="Rhea" id="RHEA:16013"/>
        <dbReference type="Rhea" id="RHEA-COMP:9664"/>
        <dbReference type="Rhea" id="RHEA-COMP:9683"/>
        <dbReference type="ChEBI" id="CHEBI:30616"/>
        <dbReference type="ChEBI" id="CHEBI:33019"/>
        <dbReference type="ChEBI" id="CHEBI:57305"/>
        <dbReference type="ChEBI" id="CHEBI:78442"/>
        <dbReference type="ChEBI" id="CHEBI:78522"/>
        <dbReference type="ChEBI" id="CHEBI:456215"/>
        <dbReference type="EC" id="6.1.1.14"/>
    </reaction>
</comment>
<dbReference type="EMBL" id="LS483487">
    <property type="protein sequence ID" value="SQJ00097.1"/>
    <property type="molecule type" value="Genomic_DNA"/>
</dbReference>
<dbReference type="RefSeq" id="WP_005979418.1">
    <property type="nucleotide sequence ID" value="NZ_CABKNW010000004.1"/>
</dbReference>
<dbReference type="Pfam" id="PF02092">
    <property type="entry name" value="tRNA_synt_2f"/>
    <property type="match status" value="1"/>
</dbReference>
<dbReference type="InterPro" id="IPR006194">
    <property type="entry name" value="Gly-tRNA-synth_heterodimer"/>
</dbReference>
<evidence type="ECO:0000256" key="1">
    <source>
        <dbReference type="ARBA" id="ARBA00004496"/>
    </source>
</evidence>
<dbReference type="AlphaFoldDB" id="A0AAX2J730"/>
<dbReference type="GeneID" id="78455044"/>
<gene>
    <name evidence="10 12" type="primary">glyS</name>
    <name evidence="12" type="ORF">NCTC12112_00452</name>
</gene>
<evidence type="ECO:0000256" key="6">
    <source>
        <dbReference type="ARBA" id="ARBA00022840"/>
    </source>
</evidence>
<evidence type="ECO:0000256" key="7">
    <source>
        <dbReference type="ARBA" id="ARBA00022917"/>
    </source>
</evidence>
<dbReference type="InterPro" id="IPR008909">
    <property type="entry name" value="DALR_anticod-bd"/>
</dbReference>
<comment type="subcellular location">
    <subcellularLocation>
        <location evidence="1 10">Cytoplasm</location>
    </subcellularLocation>
</comment>
<dbReference type="GO" id="GO:0005524">
    <property type="term" value="F:ATP binding"/>
    <property type="evidence" value="ECO:0007669"/>
    <property type="project" value="UniProtKB-UniRule"/>
</dbReference>
<dbReference type="GO" id="GO:0004814">
    <property type="term" value="F:arginine-tRNA ligase activity"/>
    <property type="evidence" value="ECO:0007669"/>
    <property type="project" value="InterPro"/>
</dbReference>
<comment type="subunit">
    <text evidence="10">Tetramer of two alpha and two beta subunits.</text>
</comment>
<evidence type="ECO:0000256" key="5">
    <source>
        <dbReference type="ARBA" id="ARBA00022741"/>
    </source>
</evidence>
<feature type="domain" description="DALR anticodon binding" evidence="11">
    <location>
        <begin position="587"/>
        <end position="677"/>
    </location>
</feature>
<dbReference type="Proteomes" id="UP000249008">
    <property type="component" value="Chromosome 1"/>
</dbReference>
<keyword evidence="4 10" id="KW-0436">Ligase</keyword>
<organism evidence="12 13">
    <name type="scientific">Fusobacterium ulcerans</name>
    <dbReference type="NCBI Taxonomy" id="861"/>
    <lineage>
        <taxon>Bacteria</taxon>
        <taxon>Fusobacteriati</taxon>
        <taxon>Fusobacteriota</taxon>
        <taxon>Fusobacteriia</taxon>
        <taxon>Fusobacteriales</taxon>
        <taxon>Fusobacteriaceae</taxon>
        <taxon>Fusobacterium</taxon>
    </lineage>
</organism>
<reference evidence="12 13" key="1">
    <citation type="submission" date="2018-06" db="EMBL/GenBank/DDBJ databases">
        <authorList>
            <consortium name="Pathogen Informatics"/>
            <person name="Doyle S."/>
        </authorList>
    </citation>
    <scope>NUCLEOTIDE SEQUENCE [LARGE SCALE GENOMIC DNA]</scope>
    <source>
        <strain evidence="12 13">NCTC12112</strain>
    </source>
</reference>
<dbReference type="Pfam" id="PF05746">
    <property type="entry name" value="DALR_1"/>
    <property type="match status" value="1"/>
</dbReference>
<dbReference type="GO" id="GO:0006426">
    <property type="term" value="P:glycyl-tRNA aminoacylation"/>
    <property type="evidence" value="ECO:0007669"/>
    <property type="project" value="UniProtKB-UniRule"/>
</dbReference>
<dbReference type="KEGG" id="ful:C4N20_09490"/>
<keyword evidence="8 10" id="KW-0030">Aminoacyl-tRNA synthetase</keyword>
<name>A0AAX2J730_9FUSO</name>